<dbReference type="OrthoDB" id="1115642at2"/>
<dbReference type="EMBL" id="FNNJ01000002">
    <property type="protein sequence ID" value="SDW92620.1"/>
    <property type="molecule type" value="Genomic_DNA"/>
</dbReference>
<name>A0A1H2XII5_9FLAO</name>
<keyword evidence="1" id="KW-0732">Signal</keyword>
<protein>
    <submittedName>
        <fullName evidence="2">Uncharacterized protein</fullName>
    </submittedName>
</protein>
<dbReference type="STRING" id="762486.SAMN05444411_102479"/>
<proteinExistence type="predicted"/>
<evidence type="ECO:0000313" key="2">
    <source>
        <dbReference type="EMBL" id="SDW92620.1"/>
    </source>
</evidence>
<gene>
    <name evidence="2" type="ORF">SAMN05444411_102479</name>
</gene>
<reference evidence="2 3" key="1">
    <citation type="submission" date="2016-10" db="EMBL/GenBank/DDBJ databases">
        <authorList>
            <person name="de Groot N.N."/>
        </authorList>
    </citation>
    <scope>NUCLEOTIDE SEQUENCE [LARGE SCALE GENOMIC DNA]</scope>
    <source>
        <strain evidence="2 3">DSM 24956</strain>
    </source>
</reference>
<evidence type="ECO:0000256" key="1">
    <source>
        <dbReference type="SAM" id="SignalP"/>
    </source>
</evidence>
<accession>A0A1H2XII5</accession>
<keyword evidence="3" id="KW-1185">Reference proteome</keyword>
<dbReference type="RefSeq" id="WP_090121620.1">
    <property type="nucleotide sequence ID" value="NZ_FNNJ01000002.1"/>
</dbReference>
<evidence type="ECO:0000313" key="3">
    <source>
        <dbReference type="Proteomes" id="UP000199595"/>
    </source>
</evidence>
<dbReference type="Proteomes" id="UP000199595">
    <property type="component" value="Unassembled WGS sequence"/>
</dbReference>
<dbReference type="AlphaFoldDB" id="A0A1H2XII5"/>
<sequence length="290" mass="33177">MNFKFFIFLLFFSSISLLAQEKQKPSNDSEDILNDLFNENEVLDDLIESLSNFNFLYVSVNFNSDTYFSGRDIGINQYNLTPQISYIHSNGFFASLSGIYYSQFAPNWDVTRTSIGYSKNIEKKKLVKITTAYSKYFYALKEDDIYSNTLSLGVGVKSKCKKFGTDITGSYLFGKENSIQVSSNSFISLNLLDKDKTSLVLKPQLNIVAGKQTIELAQLTFQNGEFQNIYSEINEFNLINTQLNLPLQFNINSFDFELGYTINFPTKIGTERNLEKTDFFNVSMAYLIDL</sequence>
<organism evidence="2 3">
    <name type="scientific">Lutibacter oricola</name>
    <dbReference type="NCBI Taxonomy" id="762486"/>
    <lineage>
        <taxon>Bacteria</taxon>
        <taxon>Pseudomonadati</taxon>
        <taxon>Bacteroidota</taxon>
        <taxon>Flavobacteriia</taxon>
        <taxon>Flavobacteriales</taxon>
        <taxon>Flavobacteriaceae</taxon>
        <taxon>Lutibacter</taxon>
    </lineage>
</organism>
<feature type="chain" id="PRO_5011444731" evidence="1">
    <location>
        <begin position="20"/>
        <end position="290"/>
    </location>
</feature>
<feature type="signal peptide" evidence="1">
    <location>
        <begin position="1"/>
        <end position="19"/>
    </location>
</feature>